<accession>A0A934RSZ7</accession>
<keyword evidence="3" id="KW-1185">Reference proteome</keyword>
<dbReference type="RefSeq" id="WP_200392315.1">
    <property type="nucleotide sequence ID" value="NZ_JAENIO010000034.1"/>
</dbReference>
<evidence type="ECO:0000313" key="3">
    <source>
        <dbReference type="Proteomes" id="UP000604083"/>
    </source>
</evidence>
<evidence type="ECO:0008006" key="4">
    <source>
        <dbReference type="Google" id="ProtNLM"/>
    </source>
</evidence>
<gene>
    <name evidence="2" type="ORF">JIN78_12505</name>
</gene>
<reference evidence="2" key="1">
    <citation type="submission" date="2021-01" db="EMBL/GenBank/DDBJ databases">
        <title>Modified the classification status of verrucomicrobia.</title>
        <authorList>
            <person name="Feng X."/>
        </authorList>
    </citation>
    <scope>NUCLEOTIDE SEQUENCE</scope>
    <source>
        <strain evidence="2">KCTC 12986</strain>
    </source>
</reference>
<dbReference type="InterPro" id="IPR008969">
    <property type="entry name" value="CarboxyPept-like_regulatory"/>
</dbReference>
<feature type="chain" id="PRO_5037083437" description="Carboxypeptidase regulatory-like domain-containing protein" evidence="1">
    <location>
        <begin position="20"/>
        <end position="186"/>
    </location>
</feature>
<evidence type="ECO:0000256" key="1">
    <source>
        <dbReference type="SAM" id="SignalP"/>
    </source>
</evidence>
<dbReference type="AlphaFoldDB" id="A0A934RSZ7"/>
<dbReference type="SUPFAM" id="SSF49464">
    <property type="entry name" value="Carboxypeptidase regulatory domain-like"/>
    <property type="match status" value="1"/>
</dbReference>
<comment type="caution">
    <text evidence="2">The sequence shown here is derived from an EMBL/GenBank/DDBJ whole genome shotgun (WGS) entry which is preliminary data.</text>
</comment>
<dbReference type="Proteomes" id="UP000604083">
    <property type="component" value="Unassembled WGS sequence"/>
</dbReference>
<organism evidence="2 3">
    <name type="scientific">Roseibacillus ishigakijimensis</name>
    <dbReference type="NCBI Taxonomy" id="454146"/>
    <lineage>
        <taxon>Bacteria</taxon>
        <taxon>Pseudomonadati</taxon>
        <taxon>Verrucomicrobiota</taxon>
        <taxon>Verrucomicrobiia</taxon>
        <taxon>Verrucomicrobiales</taxon>
        <taxon>Verrucomicrobiaceae</taxon>
        <taxon>Roseibacillus</taxon>
    </lineage>
</organism>
<name>A0A934RSZ7_9BACT</name>
<dbReference type="EMBL" id="JAENIO010000034">
    <property type="protein sequence ID" value="MBK1834883.1"/>
    <property type="molecule type" value="Genomic_DNA"/>
</dbReference>
<sequence length="186" mass="19827">MKIIMLIAIVSLLAPQGLAQDTLKSFRALSQENIGGGVDGRKEWAKEKAHPGYVCVSTSGIAWVYKSPPYTGGGHGDGISPLKFYGRVVDSELNPLKGASVAEKPVDLGDGRLSLSKKVMTDSKGAFLLGSFVGAALSLGEYEGDVYQSDFKTFVVSCEGYENLEITVGFGCPEVFIQLTPIKVDD</sequence>
<protein>
    <recommendedName>
        <fullName evidence="4">Carboxypeptidase regulatory-like domain-containing protein</fullName>
    </recommendedName>
</protein>
<evidence type="ECO:0000313" key="2">
    <source>
        <dbReference type="EMBL" id="MBK1834883.1"/>
    </source>
</evidence>
<proteinExistence type="predicted"/>
<feature type="signal peptide" evidence="1">
    <location>
        <begin position="1"/>
        <end position="19"/>
    </location>
</feature>
<keyword evidence="1" id="KW-0732">Signal</keyword>